<comment type="caution">
    <text evidence="1">The sequence shown here is derived from an EMBL/GenBank/DDBJ whole genome shotgun (WGS) entry which is preliminary data.</text>
</comment>
<protein>
    <submittedName>
        <fullName evidence="1">Uncharacterized protein</fullName>
    </submittedName>
</protein>
<evidence type="ECO:0000313" key="2">
    <source>
        <dbReference type="EMBL" id="MDX3025327.1"/>
    </source>
</evidence>
<accession>A0AAP6BJQ5</accession>
<dbReference type="Proteomes" id="UP001282288">
    <property type="component" value="Unassembled WGS sequence"/>
</dbReference>
<sequence>MATDTRRVDNRGIYMIKSHITGAVASIALVLGGALTFAPSAVADNGSSSAAVPASGDLALLQACWGQRVTGSAGHYGNSSWCDSGRYREVIRCETLGGYRYVHYGPYVWAPERSTAWCNLGDRVVGDWLE</sequence>
<name>A0AAP6BJQ5_9ACTN</name>
<evidence type="ECO:0000313" key="3">
    <source>
        <dbReference type="Proteomes" id="UP001272987"/>
    </source>
</evidence>
<keyword evidence="3" id="KW-1185">Reference proteome</keyword>
<reference evidence="1 3" key="1">
    <citation type="journal article" date="2023" name="Microb. Genom.">
        <title>Mesoterricola silvestris gen. nov., sp. nov., Mesoterricola sediminis sp. nov., Geothrix oryzae sp. nov., Geothrix edaphica sp. nov., Geothrix rubra sp. nov., and Geothrix limicola sp. nov., six novel members of Acidobacteriota isolated from soils.</title>
        <authorList>
            <person name="Weisberg A.J."/>
            <person name="Pearce E."/>
            <person name="Kramer C.G."/>
            <person name="Chang J.H."/>
            <person name="Clarke C.R."/>
        </authorList>
    </citation>
    <scope>NUCLEOTIDE SEQUENCE</scope>
    <source>
        <strain evidence="2 3">NB05-1H</strain>
        <strain evidence="1">NRRL_B-16521</strain>
    </source>
</reference>
<dbReference type="AlphaFoldDB" id="A0AAP6BJQ5"/>
<evidence type="ECO:0000313" key="1">
    <source>
        <dbReference type="EMBL" id="MDX2965845.1"/>
    </source>
</evidence>
<dbReference type="GeneID" id="69809591"/>
<dbReference type="EMBL" id="JARAWP010000045">
    <property type="protein sequence ID" value="MDX3025327.1"/>
    <property type="molecule type" value="Genomic_DNA"/>
</dbReference>
<dbReference type="Proteomes" id="UP001272987">
    <property type="component" value="Unassembled WGS sequence"/>
</dbReference>
<gene>
    <name evidence="1" type="ORF">PV399_39970</name>
    <name evidence="2" type="ORF">PV666_46805</name>
</gene>
<evidence type="ECO:0000313" key="4">
    <source>
        <dbReference type="Proteomes" id="UP001282288"/>
    </source>
</evidence>
<dbReference type="EMBL" id="JARAWC010000047">
    <property type="protein sequence ID" value="MDX2965845.1"/>
    <property type="molecule type" value="Genomic_DNA"/>
</dbReference>
<organism evidence="1 4">
    <name type="scientific">Streptomyces acidiscabies</name>
    <dbReference type="NCBI Taxonomy" id="42234"/>
    <lineage>
        <taxon>Bacteria</taxon>
        <taxon>Bacillati</taxon>
        <taxon>Actinomycetota</taxon>
        <taxon>Actinomycetes</taxon>
        <taxon>Kitasatosporales</taxon>
        <taxon>Streptomycetaceae</taxon>
        <taxon>Streptomyces</taxon>
    </lineage>
</organism>
<proteinExistence type="predicted"/>
<dbReference type="RefSeq" id="WP_010359893.1">
    <property type="nucleotide sequence ID" value="NZ_BCMK01000130.1"/>
</dbReference>